<dbReference type="EMBL" id="MLAK01000760">
    <property type="protein sequence ID" value="OHT05393.1"/>
    <property type="molecule type" value="Genomic_DNA"/>
</dbReference>
<sequence length="76" mass="8175">MSNCILPPELKSNCGSVDPVVDDVEFDVVFPKLNPGVEVEVEVAPRLPKENPVSFFSSVEAGVEFAGGEFDEVSSF</sequence>
<name>A0A1J4K1S6_9EUKA</name>
<gene>
    <name evidence="1" type="ORF">TRFO_05995</name>
</gene>
<comment type="caution">
    <text evidence="1">The sequence shown here is derived from an EMBL/GenBank/DDBJ whole genome shotgun (WGS) entry which is preliminary data.</text>
</comment>
<accession>A0A1J4K1S6</accession>
<proteinExistence type="predicted"/>
<evidence type="ECO:0000313" key="1">
    <source>
        <dbReference type="EMBL" id="OHT05393.1"/>
    </source>
</evidence>
<reference evidence="1" key="1">
    <citation type="submission" date="2016-10" db="EMBL/GenBank/DDBJ databases">
        <authorList>
            <person name="Benchimol M."/>
            <person name="Almeida L.G."/>
            <person name="Vasconcelos A.T."/>
            <person name="Perreira-Neves A."/>
            <person name="Rosa I.A."/>
            <person name="Tasca T."/>
            <person name="Bogo M.R."/>
            <person name="de Souza W."/>
        </authorList>
    </citation>
    <scope>NUCLEOTIDE SEQUENCE [LARGE SCALE GENOMIC DNA]</scope>
    <source>
        <strain evidence="1">K</strain>
    </source>
</reference>
<keyword evidence="2" id="KW-1185">Reference proteome</keyword>
<dbReference type="Proteomes" id="UP000179807">
    <property type="component" value="Unassembled WGS sequence"/>
</dbReference>
<dbReference type="GeneID" id="94827533"/>
<dbReference type="VEuPathDB" id="TrichDB:TRFO_05995"/>
<dbReference type="AlphaFoldDB" id="A0A1J4K1S6"/>
<protein>
    <submittedName>
        <fullName evidence="1">Uncharacterized protein</fullName>
    </submittedName>
</protein>
<dbReference type="RefSeq" id="XP_068358529.1">
    <property type="nucleotide sequence ID" value="XM_068492829.1"/>
</dbReference>
<evidence type="ECO:0000313" key="2">
    <source>
        <dbReference type="Proteomes" id="UP000179807"/>
    </source>
</evidence>
<organism evidence="1 2">
    <name type="scientific">Tritrichomonas foetus</name>
    <dbReference type="NCBI Taxonomy" id="1144522"/>
    <lineage>
        <taxon>Eukaryota</taxon>
        <taxon>Metamonada</taxon>
        <taxon>Parabasalia</taxon>
        <taxon>Tritrichomonadida</taxon>
        <taxon>Tritrichomonadidae</taxon>
        <taxon>Tritrichomonas</taxon>
    </lineage>
</organism>